<dbReference type="GO" id="GO:0005096">
    <property type="term" value="F:GTPase activator activity"/>
    <property type="evidence" value="ECO:0007669"/>
    <property type="project" value="TreeGrafter"/>
</dbReference>
<dbReference type="InterPro" id="IPR036020">
    <property type="entry name" value="WW_dom_sf"/>
</dbReference>
<evidence type="ECO:0000259" key="2">
    <source>
        <dbReference type="PROSITE" id="PS50020"/>
    </source>
</evidence>
<gene>
    <name evidence="5" type="ORF">HDU87_001552</name>
</gene>
<feature type="domain" description="MyTH4" evidence="4">
    <location>
        <begin position="312"/>
        <end position="460"/>
    </location>
</feature>
<reference evidence="5" key="1">
    <citation type="submission" date="2020-05" db="EMBL/GenBank/DDBJ databases">
        <title>Phylogenomic resolution of chytrid fungi.</title>
        <authorList>
            <person name="Stajich J.E."/>
            <person name="Amses K."/>
            <person name="Simmons R."/>
            <person name="Seto K."/>
            <person name="Myers J."/>
            <person name="Bonds A."/>
            <person name="Quandt C.A."/>
            <person name="Barry K."/>
            <person name="Liu P."/>
            <person name="Grigoriev I."/>
            <person name="Longcore J.E."/>
            <person name="James T.Y."/>
        </authorList>
    </citation>
    <scope>NUCLEOTIDE SEQUENCE</scope>
    <source>
        <strain evidence="5">JEL0379</strain>
    </source>
</reference>
<accession>A0AAD5XSI7</accession>
<organism evidence="5 6">
    <name type="scientific">Geranomyces variabilis</name>
    <dbReference type="NCBI Taxonomy" id="109894"/>
    <lineage>
        <taxon>Eukaryota</taxon>
        <taxon>Fungi</taxon>
        <taxon>Fungi incertae sedis</taxon>
        <taxon>Chytridiomycota</taxon>
        <taxon>Chytridiomycota incertae sedis</taxon>
        <taxon>Chytridiomycetes</taxon>
        <taxon>Spizellomycetales</taxon>
        <taxon>Powellomycetaceae</taxon>
        <taxon>Geranomyces</taxon>
    </lineage>
</organism>
<dbReference type="PROSITE" id="PS50020">
    <property type="entry name" value="WW_DOMAIN_2"/>
    <property type="match status" value="1"/>
</dbReference>
<evidence type="ECO:0000259" key="3">
    <source>
        <dbReference type="PROSITE" id="PS50238"/>
    </source>
</evidence>
<feature type="domain" description="Rho-GAP" evidence="3">
    <location>
        <begin position="471"/>
        <end position="667"/>
    </location>
</feature>
<dbReference type="FunFam" id="1.10.555.10:FF:000045">
    <property type="entry name" value="RhoGAP domain containing protein"/>
    <property type="match status" value="1"/>
</dbReference>
<evidence type="ECO:0000313" key="6">
    <source>
        <dbReference type="Proteomes" id="UP001212152"/>
    </source>
</evidence>
<dbReference type="PROSITE" id="PS51016">
    <property type="entry name" value="MYTH4"/>
    <property type="match status" value="1"/>
</dbReference>
<dbReference type="CDD" id="cd00201">
    <property type="entry name" value="WW"/>
    <property type="match status" value="1"/>
</dbReference>
<dbReference type="Gene3D" id="2.20.70.10">
    <property type="match status" value="2"/>
</dbReference>
<dbReference type="Pfam" id="PF00784">
    <property type="entry name" value="MyTH4"/>
    <property type="match status" value="1"/>
</dbReference>
<dbReference type="SUPFAM" id="SSF48350">
    <property type="entry name" value="GTPase activation domain, GAP"/>
    <property type="match status" value="1"/>
</dbReference>
<dbReference type="InterPro" id="IPR008936">
    <property type="entry name" value="Rho_GTPase_activation_prot"/>
</dbReference>
<dbReference type="SMART" id="SM00139">
    <property type="entry name" value="MyTH4"/>
    <property type="match status" value="1"/>
</dbReference>
<evidence type="ECO:0000256" key="1">
    <source>
        <dbReference type="SAM" id="MobiDB-lite"/>
    </source>
</evidence>
<dbReference type="SMART" id="SM00324">
    <property type="entry name" value="RhoGAP"/>
    <property type="match status" value="1"/>
</dbReference>
<evidence type="ECO:0000259" key="4">
    <source>
        <dbReference type="PROSITE" id="PS51016"/>
    </source>
</evidence>
<dbReference type="InterPro" id="IPR001202">
    <property type="entry name" value="WW_dom"/>
</dbReference>
<dbReference type="GO" id="GO:0005737">
    <property type="term" value="C:cytoplasm"/>
    <property type="evidence" value="ECO:0007669"/>
    <property type="project" value="TreeGrafter"/>
</dbReference>
<feature type="compositionally biased region" description="Polar residues" evidence="1">
    <location>
        <begin position="1"/>
        <end position="10"/>
    </location>
</feature>
<dbReference type="SUPFAM" id="SSF51045">
    <property type="entry name" value="WW domain"/>
    <property type="match status" value="1"/>
</dbReference>
<evidence type="ECO:0000313" key="5">
    <source>
        <dbReference type="EMBL" id="KAJ3180906.1"/>
    </source>
</evidence>
<dbReference type="EMBL" id="JADGJQ010000014">
    <property type="protein sequence ID" value="KAJ3180906.1"/>
    <property type="molecule type" value="Genomic_DNA"/>
</dbReference>
<feature type="compositionally biased region" description="Low complexity" evidence="1">
    <location>
        <begin position="195"/>
        <end position="204"/>
    </location>
</feature>
<dbReference type="Gene3D" id="1.10.555.10">
    <property type="entry name" value="Rho GTPase activation protein"/>
    <property type="match status" value="1"/>
</dbReference>
<feature type="region of interest" description="Disordered" evidence="1">
    <location>
        <begin position="195"/>
        <end position="222"/>
    </location>
</feature>
<dbReference type="AlphaFoldDB" id="A0AAD5XSI7"/>
<dbReference type="Pfam" id="PF00620">
    <property type="entry name" value="RhoGAP"/>
    <property type="match status" value="1"/>
</dbReference>
<comment type="caution">
    <text evidence="5">The sequence shown here is derived from an EMBL/GenBank/DDBJ whole genome shotgun (WGS) entry which is preliminary data.</text>
</comment>
<dbReference type="PANTHER" id="PTHR45876">
    <property type="entry name" value="FI04035P"/>
    <property type="match status" value="1"/>
</dbReference>
<proteinExistence type="predicted"/>
<name>A0AAD5XSI7_9FUNG</name>
<feature type="domain" description="WW" evidence="2">
    <location>
        <begin position="64"/>
        <end position="91"/>
    </location>
</feature>
<dbReference type="InterPro" id="IPR000198">
    <property type="entry name" value="RhoGAP_dom"/>
</dbReference>
<feature type="region of interest" description="Disordered" evidence="1">
    <location>
        <begin position="1"/>
        <end position="22"/>
    </location>
</feature>
<dbReference type="PROSITE" id="PS50238">
    <property type="entry name" value="RHOGAP"/>
    <property type="match status" value="1"/>
</dbReference>
<dbReference type="InterPro" id="IPR038185">
    <property type="entry name" value="MyTH4_dom_sf"/>
</dbReference>
<dbReference type="GO" id="GO:0005856">
    <property type="term" value="C:cytoskeleton"/>
    <property type="evidence" value="ECO:0007669"/>
    <property type="project" value="InterPro"/>
</dbReference>
<dbReference type="GO" id="GO:0007165">
    <property type="term" value="P:signal transduction"/>
    <property type="evidence" value="ECO:0007669"/>
    <property type="project" value="InterPro"/>
</dbReference>
<dbReference type="InterPro" id="IPR000857">
    <property type="entry name" value="MyTH4_dom"/>
</dbReference>
<protein>
    <submittedName>
        <fullName evidence="5">Uncharacterized protein</fullName>
    </submittedName>
</protein>
<dbReference type="SMART" id="SM00456">
    <property type="entry name" value="WW"/>
    <property type="match status" value="2"/>
</dbReference>
<dbReference type="Gene3D" id="1.25.40.530">
    <property type="entry name" value="MyTH4 domain"/>
    <property type="match status" value="1"/>
</dbReference>
<sequence length="667" mass="73995">MATASTSRGSQAFRPDADSNTFVEITDPQTGRTFFANLTTGECSWNRPENARVKPRDNSGIEWWELFDDNHKLPYYYNTKTGETEWMRPAIGTIIPLSAIQNSSIGKRVSVLVQQQSLANSFSPLSALAQSPGANPNYMHFSSPTTDIAEEDAIPRASNRPSDAYADKQTLAPLSQAQGSGNALMTSASIGALNSTSPTTAPATSHRKSLSTSSASLHRLQDAASRARTYGISTPVLNPQATAAMNPIGKLNQSTPQLNRPQPDNQSKFLPSELKAELSQFRIRGFAEKYFSEHKKGLFIRRTVPVEKMLVYQKDPLKAPLMILGKNLHKDARNCFKIIQKIMKSDPPTVASDTQILLEKGITMGGLRDEIYVQICKQLKGNPDADGIYRGWILLCVITIAFPPSKNLEDYLKSFVQEHMGKSDKKLDVVIQHCWKKLARICTTGPRGKTPTIAEIHRAQEAPFSPSLFGEPLDDIMRVELERNPKAVVPRILPFLADAIIALNGCRTEGIFRVPGDADAVTELRMRVEKGDYSLNGITDPNVPSSLLKFWLRDLADPLIPSEFYQRCVEVGQEESKMPLATAGPAAVAIIAEMPEVNQRVINYMIKFLRVVAEPRNQPLTKMNIGNLAMVFAPNFLRCPSELPQVIFESTKYEQGFLRILISYIEQ</sequence>
<dbReference type="Proteomes" id="UP001212152">
    <property type="component" value="Unassembled WGS sequence"/>
</dbReference>
<keyword evidence="6" id="KW-1185">Reference proteome</keyword>
<dbReference type="PANTHER" id="PTHR45876:SF8">
    <property type="entry name" value="FI04035P"/>
    <property type="match status" value="1"/>
</dbReference>